<accession>A0A0B4XDT6</accession>
<dbReference type="PANTHER" id="PTHR32439">
    <property type="entry name" value="FERREDOXIN--NITRITE REDUCTASE, CHLOROPLASTIC"/>
    <property type="match status" value="1"/>
</dbReference>
<protein>
    <submittedName>
        <fullName evidence="8">Precorrin-3B synthase</fullName>
        <ecNumber evidence="8">1.14.13.83</ecNumber>
    </submittedName>
</protein>
<dbReference type="InterPro" id="IPR005117">
    <property type="entry name" value="NiRdtase/SiRdtase_haem-b_fer"/>
</dbReference>
<organism evidence="8 9">
    <name type="scientific">Rhizobium gallicum bv. gallicum R602sp</name>
    <dbReference type="NCBI Taxonomy" id="1041138"/>
    <lineage>
        <taxon>Bacteria</taxon>
        <taxon>Pseudomonadati</taxon>
        <taxon>Pseudomonadota</taxon>
        <taxon>Alphaproteobacteria</taxon>
        <taxon>Hyphomicrobiales</taxon>
        <taxon>Rhizobiaceae</taxon>
        <taxon>Rhizobium/Agrobacterium group</taxon>
        <taxon>Rhizobium</taxon>
    </lineage>
</organism>
<dbReference type="InterPro" id="IPR036136">
    <property type="entry name" value="Nit/Sulf_reduc_fer-like_dom_sf"/>
</dbReference>
<dbReference type="InterPro" id="IPR012798">
    <property type="entry name" value="Cbl_synth_CobG-like"/>
</dbReference>
<keyword evidence="9" id="KW-1185">Reference proteome</keyword>
<proteinExistence type="predicted"/>
<dbReference type="Gene3D" id="3.90.480.20">
    <property type="match status" value="1"/>
</dbReference>
<evidence type="ECO:0000313" key="9">
    <source>
        <dbReference type="Proteomes" id="UP000031368"/>
    </source>
</evidence>
<feature type="domain" description="Nitrite/Sulfite reductase ferredoxin-like" evidence="7">
    <location>
        <begin position="37"/>
        <end position="98"/>
    </location>
</feature>
<dbReference type="EC" id="1.14.13.83" evidence="8"/>
<dbReference type="Proteomes" id="UP000031368">
    <property type="component" value="Plasmid pRgalR602c"/>
</dbReference>
<evidence type="ECO:0000256" key="4">
    <source>
        <dbReference type="ARBA" id="ARBA00023002"/>
    </source>
</evidence>
<dbReference type="GO" id="GO:0051539">
    <property type="term" value="F:4 iron, 4 sulfur cluster binding"/>
    <property type="evidence" value="ECO:0007669"/>
    <property type="project" value="UniProtKB-KW"/>
</dbReference>
<keyword evidence="3" id="KW-0479">Metal-binding</keyword>
<dbReference type="Gene3D" id="3.90.480.10">
    <property type="entry name" value="Sulfite Reductase Hemoprotein,Domain 2"/>
    <property type="match status" value="1"/>
</dbReference>
<evidence type="ECO:0000313" key="8">
    <source>
        <dbReference type="EMBL" id="AJD45246.1"/>
    </source>
</evidence>
<dbReference type="InterPro" id="IPR051329">
    <property type="entry name" value="NIR_SIR_4Fe-4S"/>
</dbReference>
<keyword evidence="5" id="KW-0408">Iron</keyword>
<keyword evidence="4 8" id="KW-0560">Oxidoreductase</keyword>
<gene>
    <name evidence="8" type="primary">cobG</name>
    <name evidence="8" type="ORF">RGR602_PC01216</name>
</gene>
<dbReference type="Pfam" id="PF03460">
    <property type="entry name" value="NIR_SIR_ferr"/>
    <property type="match status" value="1"/>
</dbReference>
<evidence type="ECO:0000256" key="3">
    <source>
        <dbReference type="ARBA" id="ARBA00022723"/>
    </source>
</evidence>
<dbReference type="Gene3D" id="3.30.413.10">
    <property type="entry name" value="Sulfite Reductase Hemoprotein, domain 1"/>
    <property type="match status" value="1"/>
</dbReference>
<evidence type="ECO:0000259" key="7">
    <source>
        <dbReference type="Pfam" id="PF03460"/>
    </source>
</evidence>
<keyword evidence="8" id="KW-0614">Plasmid</keyword>
<dbReference type="SUPFAM" id="SSF55124">
    <property type="entry name" value="Nitrite/Sulfite reductase N-terminal domain-like"/>
    <property type="match status" value="2"/>
</dbReference>
<sequence length="459" mass="47566">MKGRAMGLAGEKEIDMEGRVIAAPGPRRGACPTLAAPMATGDGLLVRLRPAGGALTPSQLNMLAASAAAYGNGLLEISARGSLQVRGLRPETIGRLASDVVAAGILVPAGPPIELSPLHGIDPGEIGSAAAIEARLRDELKIALSSPFLAPKLSIIVDGGGYFGLSSLSADIRVVALDAGRWLVAINGDAKTAKTVCIGSADDVTRAVGQLLAMLMEIGKNSRTRDIGLLALRDVFPAMEAQFATGPHAEMPGPGLHQLCDHSRILGLRPRFGQMKASDLSRFLEETERLGAAEIRLAPGRQFLVTGCSTEHAKALQTAAKEYGFSSDPNDPSANIAACAGAGACASGLYETRMRAQHLLRHSPDLFDGSLTFHLSGCSKGCAHPRPALALTGMPSGYGIVLSGHAGDRPDATIAGGEIDFAIEKLARLVGENKSADESAAACLTRLGLQTIVKALKQE</sequence>
<evidence type="ECO:0000256" key="6">
    <source>
        <dbReference type="ARBA" id="ARBA00023014"/>
    </source>
</evidence>
<dbReference type="GO" id="GO:0043818">
    <property type="term" value="F:precorrin-3B synthase activity"/>
    <property type="evidence" value="ECO:0007669"/>
    <property type="project" value="UniProtKB-EC"/>
</dbReference>
<dbReference type="InterPro" id="IPR045854">
    <property type="entry name" value="NO2/SO3_Rdtase_4Fe4S_sf"/>
</dbReference>
<name>A0A0B4XDT6_9HYPH</name>
<dbReference type="NCBIfam" id="TIGR02435">
    <property type="entry name" value="CobG"/>
    <property type="match status" value="1"/>
</dbReference>
<keyword evidence="2" id="KW-0349">Heme</keyword>
<evidence type="ECO:0000256" key="2">
    <source>
        <dbReference type="ARBA" id="ARBA00022617"/>
    </source>
</evidence>
<keyword evidence="6" id="KW-0411">Iron-sulfur</keyword>
<dbReference type="AlphaFoldDB" id="A0A0B4XDT6"/>
<dbReference type="SUPFAM" id="SSF56014">
    <property type="entry name" value="Nitrite and sulphite reductase 4Fe-4S domain-like"/>
    <property type="match status" value="1"/>
</dbReference>
<reference evidence="8 9" key="1">
    <citation type="submission" date="2013-11" db="EMBL/GenBank/DDBJ databases">
        <title>Complete genome sequence of Rhizobium gallicum bv. gallicum R602.</title>
        <authorList>
            <person name="Bustos P."/>
            <person name="Santamaria R.I."/>
            <person name="Lozano L."/>
            <person name="Acosta J.L."/>
            <person name="Ormeno-Orrillo E."/>
            <person name="Rogel M.A."/>
            <person name="Romero D."/>
            <person name="Cevallos M.A."/>
            <person name="Martinez-Romero E."/>
            <person name="Gonzalez V."/>
        </authorList>
    </citation>
    <scope>NUCLEOTIDE SEQUENCE [LARGE SCALE GENOMIC DNA]</scope>
    <source>
        <strain evidence="8 9">R602</strain>
        <plasmid evidence="8 9">pRgalR602c</plasmid>
    </source>
</reference>
<evidence type="ECO:0000256" key="5">
    <source>
        <dbReference type="ARBA" id="ARBA00023004"/>
    </source>
</evidence>
<dbReference type="HOGENOM" id="CLU_015667_3_2_5"/>
<dbReference type="GO" id="GO:0046872">
    <property type="term" value="F:metal ion binding"/>
    <property type="evidence" value="ECO:0007669"/>
    <property type="project" value="UniProtKB-KW"/>
</dbReference>
<geneLocation type="plasmid" evidence="8 9">
    <name>pRgalR602c</name>
</geneLocation>
<keyword evidence="1" id="KW-0004">4Fe-4S</keyword>
<evidence type="ECO:0000256" key="1">
    <source>
        <dbReference type="ARBA" id="ARBA00022485"/>
    </source>
</evidence>
<dbReference type="KEGG" id="rga:RGR602_PC01216"/>
<dbReference type="PANTHER" id="PTHR32439:SF9">
    <property type="entry name" value="BLR3264 PROTEIN"/>
    <property type="match status" value="1"/>
</dbReference>
<dbReference type="EMBL" id="CP006880">
    <property type="protein sequence ID" value="AJD45246.1"/>
    <property type="molecule type" value="Genomic_DNA"/>
</dbReference>